<protein>
    <submittedName>
        <fullName evidence="2">DUF4345 domain-containing protein</fullName>
    </submittedName>
</protein>
<organism evidence="2 3">
    <name type="scientific">Paenibacillus hexagrammi</name>
    <dbReference type="NCBI Taxonomy" id="2908839"/>
    <lineage>
        <taxon>Bacteria</taxon>
        <taxon>Bacillati</taxon>
        <taxon>Bacillota</taxon>
        <taxon>Bacilli</taxon>
        <taxon>Bacillales</taxon>
        <taxon>Paenibacillaceae</taxon>
        <taxon>Paenibacillus</taxon>
    </lineage>
</organism>
<dbReference type="Proteomes" id="UP001649230">
    <property type="component" value="Chromosome"/>
</dbReference>
<keyword evidence="1" id="KW-0472">Membrane</keyword>
<dbReference type="EMBL" id="CP090978">
    <property type="protein sequence ID" value="UJF32823.1"/>
    <property type="molecule type" value="Genomic_DNA"/>
</dbReference>
<evidence type="ECO:0000256" key="1">
    <source>
        <dbReference type="SAM" id="Phobius"/>
    </source>
</evidence>
<keyword evidence="1" id="KW-0812">Transmembrane</keyword>
<name>A0ABY3SFM4_9BACL</name>
<accession>A0ABY3SFM4</accession>
<keyword evidence="1" id="KW-1133">Transmembrane helix</keyword>
<dbReference type="PROSITE" id="PS51257">
    <property type="entry name" value="PROKAR_LIPOPROTEIN"/>
    <property type="match status" value="1"/>
</dbReference>
<dbReference type="RefSeq" id="WP_235119166.1">
    <property type="nucleotide sequence ID" value="NZ_CP090978.1"/>
</dbReference>
<feature type="transmembrane region" description="Helical" evidence="1">
    <location>
        <begin position="78"/>
        <end position="98"/>
    </location>
</feature>
<feature type="transmembrane region" description="Helical" evidence="1">
    <location>
        <begin position="48"/>
        <end position="66"/>
    </location>
</feature>
<reference evidence="2 3" key="1">
    <citation type="journal article" date="2024" name="Int. J. Syst. Evol. Microbiol.">
        <title>Paenibacillus hexagrammi sp. nov., a novel bacterium isolated from the gut content of Hexagrammos agrammus.</title>
        <authorList>
            <person name="Jung H.K."/>
            <person name="Kim D.G."/>
            <person name="Zin H."/>
            <person name="Park J."/>
            <person name="Jung H."/>
            <person name="Kim Y.O."/>
            <person name="Kong H.J."/>
            <person name="Kim J.W."/>
            <person name="Kim Y.S."/>
        </authorList>
    </citation>
    <scope>NUCLEOTIDE SEQUENCE [LARGE SCALE GENOMIC DNA]</scope>
    <source>
        <strain evidence="2 3">YPD9-1</strain>
    </source>
</reference>
<evidence type="ECO:0000313" key="2">
    <source>
        <dbReference type="EMBL" id="UJF32823.1"/>
    </source>
</evidence>
<dbReference type="Pfam" id="PF14248">
    <property type="entry name" value="DUF4345"/>
    <property type="match status" value="1"/>
</dbReference>
<feature type="transmembrane region" description="Helical" evidence="1">
    <location>
        <begin position="104"/>
        <end position="121"/>
    </location>
</feature>
<evidence type="ECO:0000313" key="3">
    <source>
        <dbReference type="Proteomes" id="UP001649230"/>
    </source>
</evidence>
<gene>
    <name evidence="2" type="ORF">L0M14_25120</name>
</gene>
<proteinExistence type="predicted"/>
<sequence length="138" mass="15487">MNRRLLQIATAVLACVPTVTGLLAMTGLDDPLYHALQLPRDATLDSNLRFYAGVWLGLGAAAFWLLPRIERETVLFRFLWLMIFIGGIGRLLSLVLAGMPLPPYIGFTILEVIGAPLFIWWQSRVAQAAMRKLNRIEH</sequence>
<keyword evidence="3" id="KW-1185">Reference proteome</keyword>
<dbReference type="InterPro" id="IPR025597">
    <property type="entry name" value="DUF4345"/>
</dbReference>